<comment type="caution">
    <text evidence="1">The sequence shown here is derived from an EMBL/GenBank/DDBJ whole genome shotgun (WGS) entry which is preliminary data.</text>
</comment>
<evidence type="ECO:0000313" key="2">
    <source>
        <dbReference type="Proteomes" id="UP000789759"/>
    </source>
</evidence>
<dbReference type="Proteomes" id="UP000789759">
    <property type="component" value="Unassembled WGS sequence"/>
</dbReference>
<feature type="non-terminal residue" evidence="1">
    <location>
        <position position="1"/>
    </location>
</feature>
<organism evidence="1 2">
    <name type="scientific">Cetraspora pellucida</name>
    <dbReference type="NCBI Taxonomy" id="1433469"/>
    <lineage>
        <taxon>Eukaryota</taxon>
        <taxon>Fungi</taxon>
        <taxon>Fungi incertae sedis</taxon>
        <taxon>Mucoromycota</taxon>
        <taxon>Glomeromycotina</taxon>
        <taxon>Glomeromycetes</taxon>
        <taxon>Diversisporales</taxon>
        <taxon>Gigasporaceae</taxon>
        <taxon>Cetraspora</taxon>
    </lineage>
</organism>
<accession>A0A9N9PLA3</accession>
<protein>
    <submittedName>
        <fullName evidence="1">10723_t:CDS:1</fullName>
    </submittedName>
</protein>
<reference evidence="1" key="1">
    <citation type="submission" date="2021-06" db="EMBL/GenBank/DDBJ databases">
        <authorList>
            <person name="Kallberg Y."/>
            <person name="Tangrot J."/>
            <person name="Rosling A."/>
        </authorList>
    </citation>
    <scope>NUCLEOTIDE SEQUENCE</scope>
    <source>
        <strain evidence="1">FL966</strain>
    </source>
</reference>
<proteinExistence type="predicted"/>
<name>A0A9N9PLA3_9GLOM</name>
<gene>
    <name evidence="1" type="ORF">CPELLU_LOCUS21193</name>
</gene>
<sequence>NILESRNSSDKEPDSDHELNIDLTNLVYTAPPSPPPVYQLLVILLPLLPLLNPPNPSANM</sequence>
<dbReference type="EMBL" id="CAJVQA010075132">
    <property type="protein sequence ID" value="CAG8835075.1"/>
    <property type="molecule type" value="Genomic_DNA"/>
</dbReference>
<evidence type="ECO:0000313" key="1">
    <source>
        <dbReference type="EMBL" id="CAG8835075.1"/>
    </source>
</evidence>
<keyword evidence="2" id="KW-1185">Reference proteome</keyword>
<dbReference type="AlphaFoldDB" id="A0A9N9PLA3"/>
<feature type="non-terminal residue" evidence="1">
    <location>
        <position position="60"/>
    </location>
</feature>